<comment type="similarity">
    <text evidence="2">Belongs to the ABC transporter superfamily. AI-2 autoinducer porter (TC 3.A.1.2.8) family.</text>
</comment>
<dbReference type="EMBL" id="CP102290">
    <property type="protein sequence ID" value="UWP61105.1"/>
    <property type="molecule type" value="Genomic_DNA"/>
</dbReference>
<evidence type="ECO:0000256" key="8">
    <source>
        <dbReference type="ARBA" id="ARBA00023798"/>
    </source>
</evidence>
<feature type="domain" description="ABC transporter" evidence="10">
    <location>
        <begin position="7"/>
        <end position="245"/>
    </location>
</feature>
<evidence type="ECO:0000259" key="10">
    <source>
        <dbReference type="PROSITE" id="PS50893"/>
    </source>
</evidence>
<gene>
    <name evidence="11" type="ORF">NQ502_08770</name>
</gene>
<protein>
    <recommendedName>
        <fullName evidence="4">Autoinducer 2 import ATP-binding protein LsrA</fullName>
        <ecNumber evidence="8">7.6.2.13</ecNumber>
    </recommendedName>
</protein>
<dbReference type="PANTHER" id="PTHR43790:SF2">
    <property type="entry name" value="AUTOINDUCER 2 IMPORT ATP-BINDING PROTEIN LSRA"/>
    <property type="match status" value="1"/>
</dbReference>
<keyword evidence="5" id="KW-0547">Nucleotide-binding</keyword>
<comment type="subunit">
    <text evidence="3">The complex is composed of two ATP-binding proteins (LsrA), two transmembrane proteins (LsrC and LsrD) and a solute-binding protein (LsrB).</text>
</comment>
<evidence type="ECO:0000256" key="1">
    <source>
        <dbReference type="ARBA" id="ARBA00004417"/>
    </source>
</evidence>
<evidence type="ECO:0000256" key="7">
    <source>
        <dbReference type="ARBA" id="ARBA00023747"/>
    </source>
</evidence>
<evidence type="ECO:0000256" key="2">
    <source>
        <dbReference type="ARBA" id="ARBA00009404"/>
    </source>
</evidence>
<dbReference type="InterPro" id="IPR003439">
    <property type="entry name" value="ABC_transporter-like_ATP-bd"/>
</dbReference>
<evidence type="ECO:0000256" key="5">
    <source>
        <dbReference type="ARBA" id="ARBA00022741"/>
    </source>
</evidence>
<dbReference type="Pfam" id="PF00005">
    <property type="entry name" value="ABC_tran"/>
    <property type="match status" value="2"/>
</dbReference>
<evidence type="ECO:0000256" key="3">
    <source>
        <dbReference type="ARBA" id="ARBA00011262"/>
    </source>
</evidence>
<accession>A0ABY5VKH6</accession>
<dbReference type="Proteomes" id="UP001060164">
    <property type="component" value="Chromosome"/>
</dbReference>
<evidence type="ECO:0000313" key="11">
    <source>
        <dbReference type="EMBL" id="UWP61105.1"/>
    </source>
</evidence>
<dbReference type="CDD" id="cd03216">
    <property type="entry name" value="ABC_Carb_Monos_I"/>
    <property type="match status" value="1"/>
</dbReference>
<dbReference type="Gene3D" id="3.40.50.300">
    <property type="entry name" value="P-loop containing nucleotide triphosphate hydrolases"/>
    <property type="match status" value="2"/>
</dbReference>
<proteinExistence type="inferred from homology"/>
<dbReference type="EC" id="7.6.2.13" evidence="8"/>
<dbReference type="SUPFAM" id="SSF52540">
    <property type="entry name" value="P-loop containing nucleoside triphosphate hydrolases"/>
    <property type="match status" value="2"/>
</dbReference>
<dbReference type="InterPro" id="IPR017871">
    <property type="entry name" value="ABC_transporter-like_CS"/>
</dbReference>
<dbReference type="InterPro" id="IPR050107">
    <property type="entry name" value="ABC_carbohydrate_import_ATPase"/>
</dbReference>
<evidence type="ECO:0000256" key="9">
    <source>
        <dbReference type="ARBA" id="ARBA00034076"/>
    </source>
</evidence>
<comment type="function">
    <text evidence="7">Part of the ABC transporter complex LsrABCD involved in autoinducer 2 (AI-2) import. Responsible for energy coupling to the transport system.</text>
</comment>
<dbReference type="RefSeq" id="WP_028528297.1">
    <property type="nucleotide sequence ID" value="NZ_CABLBR010000009.1"/>
</dbReference>
<dbReference type="GO" id="GO:0005524">
    <property type="term" value="F:ATP binding"/>
    <property type="evidence" value="ECO:0007669"/>
    <property type="project" value="UniProtKB-KW"/>
</dbReference>
<dbReference type="InterPro" id="IPR027417">
    <property type="entry name" value="P-loop_NTPase"/>
</dbReference>
<feature type="domain" description="ABC transporter" evidence="10">
    <location>
        <begin position="255"/>
        <end position="498"/>
    </location>
</feature>
<dbReference type="InterPro" id="IPR003593">
    <property type="entry name" value="AAA+_ATPase"/>
</dbReference>
<organism evidence="11 12">
    <name type="scientific">Ruminococcus gauvreauii</name>
    <dbReference type="NCBI Taxonomy" id="438033"/>
    <lineage>
        <taxon>Bacteria</taxon>
        <taxon>Bacillati</taxon>
        <taxon>Bacillota</taxon>
        <taxon>Clostridia</taxon>
        <taxon>Eubacteriales</taxon>
        <taxon>Oscillospiraceae</taxon>
        <taxon>Ruminococcus</taxon>
    </lineage>
</organism>
<reference evidence="11" key="1">
    <citation type="journal article" date="2022" name="Cell">
        <title>Design, construction, and in vivo augmentation of a complex gut microbiome.</title>
        <authorList>
            <person name="Cheng A.G."/>
            <person name="Ho P.Y."/>
            <person name="Aranda-Diaz A."/>
            <person name="Jain S."/>
            <person name="Yu F.B."/>
            <person name="Meng X."/>
            <person name="Wang M."/>
            <person name="Iakiviak M."/>
            <person name="Nagashima K."/>
            <person name="Zhao A."/>
            <person name="Murugkar P."/>
            <person name="Patil A."/>
            <person name="Atabakhsh K."/>
            <person name="Weakley A."/>
            <person name="Yan J."/>
            <person name="Brumbaugh A.R."/>
            <person name="Higginbottom S."/>
            <person name="Dimas A."/>
            <person name="Shiver A.L."/>
            <person name="Deutschbauer A."/>
            <person name="Neff N."/>
            <person name="Sonnenburg J.L."/>
            <person name="Huang K.C."/>
            <person name="Fischbach M.A."/>
        </authorList>
    </citation>
    <scope>NUCLEOTIDE SEQUENCE</scope>
    <source>
        <strain evidence="11">DSM 19829</strain>
    </source>
</reference>
<dbReference type="SMART" id="SM00382">
    <property type="entry name" value="AAA"/>
    <property type="match status" value="2"/>
</dbReference>
<dbReference type="PROSITE" id="PS50893">
    <property type="entry name" value="ABC_TRANSPORTER_2"/>
    <property type="match status" value="2"/>
</dbReference>
<comment type="catalytic activity">
    <reaction evidence="9">
        <text>ATP + H2O + (2R,4S)-2-methyl-2,3,3,4-tetrahydroxytetrahydrofuran-[AI-2-binding protein]Side 1 = ADP + phosphate + (2R,4S)-2-methyl-2,3,3,4-tetrahydroxytetrahydrofuranSide 2 + [AI-2-binding protein]Side 1.</text>
        <dbReference type="EC" id="7.6.2.13"/>
    </reaction>
</comment>
<dbReference type="CDD" id="cd03215">
    <property type="entry name" value="ABC_Carb_Monos_II"/>
    <property type="match status" value="1"/>
</dbReference>
<sequence>MEKELVLSVHNIKKRYGGIQALDNVSIDFEKGETHALMGENGAGKSTLIKMISGAEVPDSGELVFWGKSYARMTPQLSRSVGVSTIYQEFNLFPSLTVAENIYMGDELQSDQKSKIYDKKKYIEKAKEVLDSMKVNISPTDIIEHMTTAQMQLVEIAKAVAKDSKILIMDEPTAPLSTNETEDLFELIGRLKEKGVTIIYISHRLEEIYRIADRLTVMRDGKYILTSATQDITRQELIYQMANRKVEEIEFHPTWEKGDVVLEAKHIGGNGLKDISFTLRAGEILGLGGLLGAGRTELARLLFGAERIESGDLILNGEKITVKSPKQALEKGIAYVPEDRKNHGAILSLPISWNITMPILKRISKNIFIQKDREKEIVEKQRAAFRIKVGSVKDNVSSLSGGNQQKVVLAKWIASNPKVLILDEPTRGVDVGAKQEIYNLIAEFAGQGMAILLISSDMVELLNISDRLVVLNEKKVAGLLEKNEFSQDQVLAMASGIL</sequence>
<evidence type="ECO:0000256" key="4">
    <source>
        <dbReference type="ARBA" id="ARBA00019459"/>
    </source>
</evidence>
<keyword evidence="6 11" id="KW-0067">ATP-binding</keyword>
<name>A0ABY5VKH6_9FIRM</name>
<dbReference type="PROSITE" id="PS00211">
    <property type="entry name" value="ABC_TRANSPORTER_1"/>
    <property type="match status" value="1"/>
</dbReference>
<evidence type="ECO:0000256" key="6">
    <source>
        <dbReference type="ARBA" id="ARBA00022840"/>
    </source>
</evidence>
<comment type="subcellular location">
    <subcellularLocation>
        <location evidence="1">Cell inner membrane</location>
        <topology evidence="1">Peripheral membrane protein</topology>
    </subcellularLocation>
</comment>
<dbReference type="PANTHER" id="PTHR43790">
    <property type="entry name" value="CARBOHYDRATE TRANSPORT ATP-BINDING PROTEIN MG119-RELATED"/>
    <property type="match status" value="1"/>
</dbReference>
<keyword evidence="12" id="KW-1185">Reference proteome</keyword>
<evidence type="ECO:0000313" key="12">
    <source>
        <dbReference type="Proteomes" id="UP001060164"/>
    </source>
</evidence>